<protein>
    <recommendedName>
        <fullName evidence="2">Protein Thf1</fullName>
    </recommendedName>
</protein>
<dbReference type="EMBL" id="CAACVJ010000225">
    <property type="protein sequence ID" value="VEP15033.1"/>
    <property type="molecule type" value="Genomic_DNA"/>
</dbReference>
<dbReference type="PANTHER" id="PTHR34793:SF1">
    <property type="entry name" value="PROTEIN THYLAKOID FORMATION 1, CHLOROPLASTIC"/>
    <property type="match status" value="1"/>
</dbReference>
<keyword evidence="1 2" id="KW-0175">Coiled coil</keyword>
<evidence type="ECO:0000313" key="4">
    <source>
        <dbReference type="EMBL" id="VEP15033.1"/>
    </source>
</evidence>
<comment type="function">
    <text evidence="2">May be involved in photosynthetic membrane biogenesis.</text>
</comment>
<comment type="similarity">
    <text evidence="2">Belongs to the THF1 family.</text>
</comment>
<organism evidence="4 5">
    <name type="scientific">Hyella patelloides LEGE 07179</name>
    <dbReference type="NCBI Taxonomy" id="945734"/>
    <lineage>
        <taxon>Bacteria</taxon>
        <taxon>Bacillati</taxon>
        <taxon>Cyanobacteriota</taxon>
        <taxon>Cyanophyceae</taxon>
        <taxon>Pleurocapsales</taxon>
        <taxon>Hyellaceae</taxon>
        <taxon>Hyella</taxon>
    </lineage>
</organism>
<evidence type="ECO:0000256" key="1">
    <source>
        <dbReference type="ARBA" id="ARBA00023054"/>
    </source>
</evidence>
<dbReference type="GO" id="GO:0010207">
    <property type="term" value="P:photosystem II assembly"/>
    <property type="evidence" value="ECO:0007669"/>
    <property type="project" value="InterPro"/>
</dbReference>
<proteinExistence type="inferred from homology"/>
<accession>A0A563VUF0</accession>
<dbReference type="Proteomes" id="UP000320055">
    <property type="component" value="Unassembled WGS sequence"/>
</dbReference>
<dbReference type="GO" id="GO:0030096">
    <property type="term" value="C:plasma membrane-derived thylakoid photosystem II"/>
    <property type="evidence" value="ECO:0007669"/>
    <property type="project" value="TreeGrafter"/>
</dbReference>
<sequence length="259" mass="29755">MNETVTETKVVTNVKTVSETKRAFYSHHLKPINSVYRRVVEELMVEMHLLSVNADFKHDPIYYLGVVSSFERLMQGYQPETDKVSIFNALCRAVDQEPDLYRAQAEKLLSVAESKSPDELIAWLSNPEGEESLVAPISAIATNEKFKYSRPFAIGLYTLLEKADLELLKDKEKSNQVFETLAENLHLPGEKMTKDLDLYRGNLDKMEQLLKVMADMLEASRKQREKRAQEKEEQEAVKQETTEQKTTEQETTEKEATES</sequence>
<evidence type="ECO:0000256" key="2">
    <source>
        <dbReference type="HAMAP-Rule" id="MF_01843"/>
    </source>
</evidence>
<dbReference type="PANTHER" id="PTHR34793">
    <property type="entry name" value="PROTEIN THYLAKOID FORMATION 1, CHLOROPLASTIC"/>
    <property type="match status" value="1"/>
</dbReference>
<dbReference type="NCBIfam" id="TIGR03060">
    <property type="entry name" value="PS_II_psb29"/>
    <property type="match status" value="1"/>
</dbReference>
<dbReference type="Pfam" id="PF11264">
    <property type="entry name" value="ThylakoidFormat"/>
    <property type="match status" value="1"/>
</dbReference>
<keyword evidence="5" id="KW-1185">Reference proteome</keyword>
<reference evidence="4 5" key="1">
    <citation type="submission" date="2019-01" db="EMBL/GenBank/DDBJ databases">
        <authorList>
            <person name="Brito A."/>
        </authorList>
    </citation>
    <scope>NUCLEOTIDE SEQUENCE [LARGE SCALE GENOMIC DNA]</scope>
    <source>
        <strain evidence="4">1</strain>
    </source>
</reference>
<feature type="region of interest" description="Disordered" evidence="3">
    <location>
        <begin position="220"/>
        <end position="259"/>
    </location>
</feature>
<evidence type="ECO:0000256" key="3">
    <source>
        <dbReference type="SAM" id="MobiDB-lite"/>
    </source>
</evidence>
<dbReference type="HAMAP" id="MF_01843">
    <property type="entry name" value="Thf1"/>
    <property type="match status" value="1"/>
</dbReference>
<name>A0A563VUF0_9CYAN</name>
<evidence type="ECO:0000313" key="5">
    <source>
        <dbReference type="Proteomes" id="UP000320055"/>
    </source>
</evidence>
<dbReference type="InterPro" id="IPR017499">
    <property type="entry name" value="Thf1"/>
</dbReference>
<gene>
    <name evidence="4" type="primary">thf</name>
    <name evidence="2" type="synonym">thf1</name>
    <name evidence="4" type="ORF">H1P_3000006</name>
</gene>
<dbReference type="AlphaFoldDB" id="A0A563VUF0"/>